<feature type="compositionally biased region" description="Basic and acidic residues" evidence="1">
    <location>
        <begin position="65"/>
        <end position="80"/>
    </location>
</feature>
<dbReference type="Proteomes" id="UP000053660">
    <property type="component" value="Unassembled WGS sequence"/>
</dbReference>
<evidence type="ECO:0000256" key="2">
    <source>
        <dbReference type="SAM" id="Phobius"/>
    </source>
</evidence>
<proteinExistence type="predicted"/>
<feature type="transmembrane region" description="Helical" evidence="2">
    <location>
        <begin position="6"/>
        <end position="23"/>
    </location>
</feature>
<keyword evidence="2" id="KW-0472">Membrane</keyword>
<evidence type="ECO:0000313" key="4">
    <source>
        <dbReference type="Proteomes" id="UP000053660"/>
    </source>
</evidence>
<gene>
    <name evidence="3" type="ORF">OESDEN_04994</name>
</gene>
<keyword evidence="2" id="KW-1133">Transmembrane helix</keyword>
<protein>
    <submittedName>
        <fullName evidence="3">Uncharacterized protein</fullName>
    </submittedName>
</protein>
<name>A0A0B1TBZ8_OESDE</name>
<evidence type="ECO:0000256" key="1">
    <source>
        <dbReference type="SAM" id="MobiDB-lite"/>
    </source>
</evidence>
<evidence type="ECO:0000313" key="3">
    <source>
        <dbReference type="EMBL" id="KHJ95068.1"/>
    </source>
</evidence>
<organism evidence="3 4">
    <name type="scientific">Oesophagostomum dentatum</name>
    <name type="common">Nodular worm</name>
    <dbReference type="NCBI Taxonomy" id="61180"/>
    <lineage>
        <taxon>Eukaryota</taxon>
        <taxon>Metazoa</taxon>
        <taxon>Ecdysozoa</taxon>
        <taxon>Nematoda</taxon>
        <taxon>Chromadorea</taxon>
        <taxon>Rhabditida</taxon>
        <taxon>Rhabditina</taxon>
        <taxon>Rhabditomorpha</taxon>
        <taxon>Strongyloidea</taxon>
        <taxon>Strongylidae</taxon>
        <taxon>Oesophagostomum</taxon>
    </lineage>
</organism>
<sequence>MILAYVVVLFLNILQITYFMLFSRHESCKNIEFPFGLLRPNTRVQSAKSWNLQIRSHFNDSTVTDRRCAKSAEQKGEDKSVNGAAREGGLRDGRGRHRGSQCKQTFRPKSPMLSKYTKLDITKLPDGTRFKTTDNKTFNMEYYVEDGVFVGSGTETVNKA</sequence>
<dbReference type="AlphaFoldDB" id="A0A0B1TBZ8"/>
<dbReference type="OrthoDB" id="5871751at2759"/>
<feature type="region of interest" description="Disordered" evidence="1">
    <location>
        <begin position="65"/>
        <end position="107"/>
    </location>
</feature>
<keyword evidence="2" id="KW-0812">Transmembrane</keyword>
<keyword evidence="4" id="KW-1185">Reference proteome</keyword>
<accession>A0A0B1TBZ8</accession>
<reference evidence="3 4" key="1">
    <citation type="submission" date="2014-03" db="EMBL/GenBank/DDBJ databases">
        <title>Draft genome of the hookworm Oesophagostomum dentatum.</title>
        <authorList>
            <person name="Mitreva M."/>
        </authorList>
    </citation>
    <scope>NUCLEOTIDE SEQUENCE [LARGE SCALE GENOMIC DNA]</scope>
    <source>
        <strain evidence="3 4">OD-Hann</strain>
    </source>
</reference>
<dbReference type="EMBL" id="KN550092">
    <property type="protein sequence ID" value="KHJ95068.1"/>
    <property type="molecule type" value="Genomic_DNA"/>
</dbReference>